<protein>
    <submittedName>
        <fullName evidence="3">Sugar phosphate isomerase/epimerase</fullName>
    </submittedName>
</protein>
<evidence type="ECO:0000313" key="4">
    <source>
        <dbReference type="Proteomes" id="UP000663421"/>
    </source>
</evidence>
<feature type="region of interest" description="Disordered" evidence="1">
    <location>
        <begin position="1"/>
        <end position="65"/>
    </location>
</feature>
<dbReference type="Gene3D" id="3.20.20.150">
    <property type="entry name" value="Divalent-metal-dependent TIM barrel enzymes"/>
    <property type="match status" value="1"/>
</dbReference>
<keyword evidence="3" id="KW-0413">Isomerase</keyword>
<proteinExistence type="predicted"/>
<feature type="compositionally biased region" description="Pro residues" evidence="1">
    <location>
        <begin position="37"/>
        <end position="48"/>
    </location>
</feature>
<dbReference type="EMBL" id="CP065050">
    <property type="protein sequence ID" value="QPI62244.1"/>
    <property type="molecule type" value="Genomic_DNA"/>
</dbReference>
<dbReference type="Proteomes" id="UP000663421">
    <property type="component" value="Chromosome"/>
</dbReference>
<dbReference type="SUPFAM" id="SSF51658">
    <property type="entry name" value="Xylose isomerase-like"/>
    <property type="match status" value="1"/>
</dbReference>
<dbReference type="PANTHER" id="PTHR12110">
    <property type="entry name" value="HYDROXYPYRUVATE ISOMERASE"/>
    <property type="match status" value="1"/>
</dbReference>
<sequence length="375" mass="40233">MSPRSSSSSSARKPGTSPARPTTSTGVFALAETPASPAAPAPRTPAPRTPARTERPSLAVPSRIPVPHAPRDWPIAAAMLQFPPHAADGTPVAELEPGEWRRLLQPVVDEGFTQLELSTAWLPLGDLDRSRLTALRDVLDDAGLAVPGVGVVRRSVLHPERGGDNLAFSHRTIDAAAALGTDVVCLGLHDTLSPEQRRALWFWTVPGGDVPPSADPEVRALAVRLFRELGDHAADAGVELSLELYEGTYLGSADEAVRFLDDIGHDKVGLNPDLGNLLRAQRPVDTWEYLVSVTAPRTNYWHVKNYARLEDPATGTVLTHPTSLELGVIDYRAAVRYAISHGFGGTLVVEHYGGDGLSVGATNAAYLRRVLPRAR</sequence>
<dbReference type="GO" id="GO:0016853">
    <property type="term" value="F:isomerase activity"/>
    <property type="evidence" value="ECO:0007669"/>
    <property type="project" value="UniProtKB-KW"/>
</dbReference>
<reference evidence="3 4" key="1">
    <citation type="submission" date="2020-11" db="EMBL/GenBank/DDBJ databases">
        <title>Complete genome sequence unveiled secondary metabolic potentials in Streptomyces solisilvae HNM0141.</title>
        <authorList>
            <person name="Huang X."/>
        </authorList>
    </citation>
    <scope>NUCLEOTIDE SEQUENCE [LARGE SCALE GENOMIC DNA]</scope>
    <source>
        <strain evidence="3 4">HNM0141</strain>
    </source>
</reference>
<dbReference type="Pfam" id="PF01261">
    <property type="entry name" value="AP_endonuc_2"/>
    <property type="match status" value="1"/>
</dbReference>
<evidence type="ECO:0000259" key="2">
    <source>
        <dbReference type="Pfam" id="PF01261"/>
    </source>
</evidence>
<gene>
    <name evidence="3" type="ORF">I1A49_43380</name>
</gene>
<feature type="domain" description="Xylose isomerase-like TIM barrel" evidence="2">
    <location>
        <begin position="107"/>
        <end position="354"/>
    </location>
</feature>
<keyword evidence="4" id="KW-1185">Reference proteome</keyword>
<evidence type="ECO:0000313" key="3">
    <source>
        <dbReference type="EMBL" id="QPI62244.1"/>
    </source>
</evidence>
<evidence type="ECO:0000256" key="1">
    <source>
        <dbReference type="SAM" id="MobiDB-lite"/>
    </source>
</evidence>
<dbReference type="PANTHER" id="PTHR12110:SF41">
    <property type="entry name" value="INOSOSE DEHYDRATASE"/>
    <property type="match status" value="1"/>
</dbReference>
<dbReference type="InterPro" id="IPR036237">
    <property type="entry name" value="Xyl_isomerase-like_sf"/>
</dbReference>
<dbReference type="InterPro" id="IPR013022">
    <property type="entry name" value="Xyl_isomerase-like_TIM-brl"/>
</dbReference>
<dbReference type="InterPro" id="IPR050312">
    <property type="entry name" value="IolE/XylAMocC-like"/>
</dbReference>
<organism evidence="3 4">
    <name type="scientific">Streptomyces malaysiensis</name>
    <dbReference type="NCBI Taxonomy" id="92644"/>
    <lineage>
        <taxon>Bacteria</taxon>
        <taxon>Bacillati</taxon>
        <taxon>Actinomycetota</taxon>
        <taxon>Actinomycetes</taxon>
        <taxon>Kitasatosporales</taxon>
        <taxon>Streptomycetaceae</taxon>
        <taxon>Streptomyces</taxon>
        <taxon>Streptomyces violaceusniger group</taxon>
    </lineage>
</organism>
<accession>A0ABX6WLQ1</accession>
<name>A0ABX6WLQ1_STRMQ</name>
<feature type="compositionally biased region" description="Low complexity" evidence="1">
    <location>
        <begin position="1"/>
        <end position="10"/>
    </location>
</feature>